<sequence length="384" mass="42747">MSAYLRQKTATTQATSIDDQLAQRAMQAFGALGNVNGENRLWLHFVEDWLPIDLSTKEDRTYNLAQVCDTRPDFTPSWFLPDERVSDNYGDFLGTLHEENRTKQKLDAATDRLVSDFFSKYNKALEGERRLRSKSSPKQRAHNMMLARDSILALDSARKTLRSKLATARSLGPVDQAYYDFIDSDETVSYQGDQVTIKPFNLSPDLEGWIKKQSKTIELIASGTAEIRVSDENVAAAVSSNGVPSDTPVVSVVAKTNLYAAQFGVFAISRKPWFHQELLETYRHDLGLSNQLTRFYGRDGLLRLIPVALVVVKEPVYIVTLSATDFAKTQALVDGGKQIFISIAGNRMALNATGMKADPKTSSWKIIPATPDNLQLIAVISEAF</sequence>
<accession>A0A7Y9NRP4</accession>
<proteinExistence type="predicted"/>
<dbReference type="Proteomes" id="UP000534186">
    <property type="component" value="Unassembled WGS sequence"/>
</dbReference>
<reference evidence="1 2" key="1">
    <citation type="submission" date="2020-07" db="EMBL/GenBank/DDBJ databases">
        <title>Genomic Encyclopedia of Type Strains, Phase IV (KMG-V): Genome sequencing to study the core and pangenomes of soil and plant-associated prokaryotes.</title>
        <authorList>
            <person name="Whitman W."/>
        </authorList>
    </citation>
    <scope>NUCLEOTIDE SEQUENCE [LARGE SCALE GENOMIC DNA]</scope>
    <source>
        <strain evidence="1 2">M8UP30</strain>
    </source>
</reference>
<protein>
    <submittedName>
        <fullName evidence="1">Uncharacterized protein</fullName>
    </submittedName>
</protein>
<gene>
    <name evidence="1" type="ORF">HDF12_004514</name>
</gene>
<evidence type="ECO:0000313" key="2">
    <source>
        <dbReference type="Proteomes" id="UP000534186"/>
    </source>
</evidence>
<dbReference type="AlphaFoldDB" id="A0A7Y9NRP4"/>
<dbReference type="EMBL" id="JACCCV010000003">
    <property type="protein sequence ID" value="NYF54092.1"/>
    <property type="molecule type" value="Genomic_DNA"/>
</dbReference>
<organism evidence="1 2">
    <name type="scientific">Tunturiibacter lichenicola</name>
    <dbReference type="NCBI Taxonomy" id="2051959"/>
    <lineage>
        <taxon>Bacteria</taxon>
        <taxon>Pseudomonadati</taxon>
        <taxon>Acidobacteriota</taxon>
        <taxon>Terriglobia</taxon>
        <taxon>Terriglobales</taxon>
        <taxon>Acidobacteriaceae</taxon>
        <taxon>Tunturiibacter</taxon>
    </lineage>
</organism>
<name>A0A7Y9NRP4_9BACT</name>
<comment type="caution">
    <text evidence="1">The sequence shown here is derived from an EMBL/GenBank/DDBJ whole genome shotgun (WGS) entry which is preliminary data.</text>
</comment>
<evidence type="ECO:0000313" key="1">
    <source>
        <dbReference type="EMBL" id="NYF54092.1"/>
    </source>
</evidence>